<sequence length="310" mass="35612">MSHGENTNQFTIAWYYGGKFFVKPNNLKYEHGKVEYMDFVEVDDFKKLTVDRVARFMTYLGCKLPVGVLYKRERMSLLNGLVRIKNMEDVKIMLNGIGRSTLLEVYLVPPARTFVLSWESPNVKWKTNVVIEEIVELDSIRVPESQPLSGEEPPIDQESEDAYVPQSEEHKWVGVNWEELIDGVYRGQWDEDLINSFIHRSEHEELRPECEDQGNVSGQPEHSNHIGASENDNLVDSDHETNEENEHGSQPIATSPVNIDISGLGDLHDKAVEETIRIMVIPMSSKVWEAMENFIVRKYIRSLNSMQTSI</sequence>
<feature type="domain" description="PB1-like" evidence="2">
    <location>
        <begin position="8"/>
        <end position="97"/>
    </location>
</feature>
<feature type="region of interest" description="Disordered" evidence="1">
    <location>
        <begin position="204"/>
        <end position="257"/>
    </location>
</feature>
<name>A0ABD1UDI1_9LAMI</name>
<keyword evidence="4" id="KW-1185">Reference proteome</keyword>
<comment type="caution">
    <text evidence="3">The sequence shown here is derived from an EMBL/GenBank/DDBJ whole genome shotgun (WGS) entry which is preliminary data.</text>
</comment>
<dbReference type="Proteomes" id="UP001604277">
    <property type="component" value="Unassembled WGS sequence"/>
</dbReference>
<accession>A0ABD1UDI1</accession>
<feature type="compositionally biased region" description="Basic and acidic residues" evidence="1">
    <location>
        <begin position="236"/>
        <end position="247"/>
    </location>
</feature>
<dbReference type="Pfam" id="PF26130">
    <property type="entry name" value="PB1-like"/>
    <property type="match status" value="1"/>
</dbReference>
<reference evidence="4" key="1">
    <citation type="submission" date="2024-07" db="EMBL/GenBank/DDBJ databases">
        <title>Two chromosome-level genome assemblies of Korean endemic species Abeliophyllum distichum and Forsythia ovata (Oleaceae).</title>
        <authorList>
            <person name="Jang H."/>
        </authorList>
    </citation>
    <scope>NUCLEOTIDE SEQUENCE [LARGE SCALE GENOMIC DNA]</scope>
</reference>
<dbReference type="InterPro" id="IPR058594">
    <property type="entry name" value="PB1-like_dom_pln"/>
</dbReference>
<dbReference type="EMBL" id="JBFOLJ010000007">
    <property type="protein sequence ID" value="KAL2523096.1"/>
    <property type="molecule type" value="Genomic_DNA"/>
</dbReference>
<feature type="region of interest" description="Disordered" evidence="1">
    <location>
        <begin position="144"/>
        <end position="165"/>
    </location>
</feature>
<protein>
    <recommendedName>
        <fullName evidence="2">PB1-like domain-containing protein</fullName>
    </recommendedName>
</protein>
<evidence type="ECO:0000259" key="2">
    <source>
        <dbReference type="Pfam" id="PF26130"/>
    </source>
</evidence>
<gene>
    <name evidence="3" type="ORF">Fot_27019</name>
</gene>
<evidence type="ECO:0000313" key="3">
    <source>
        <dbReference type="EMBL" id="KAL2523096.1"/>
    </source>
</evidence>
<organism evidence="3 4">
    <name type="scientific">Forsythia ovata</name>
    <dbReference type="NCBI Taxonomy" id="205694"/>
    <lineage>
        <taxon>Eukaryota</taxon>
        <taxon>Viridiplantae</taxon>
        <taxon>Streptophyta</taxon>
        <taxon>Embryophyta</taxon>
        <taxon>Tracheophyta</taxon>
        <taxon>Spermatophyta</taxon>
        <taxon>Magnoliopsida</taxon>
        <taxon>eudicotyledons</taxon>
        <taxon>Gunneridae</taxon>
        <taxon>Pentapetalae</taxon>
        <taxon>asterids</taxon>
        <taxon>lamiids</taxon>
        <taxon>Lamiales</taxon>
        <taxon>Oleaceae</taxon>
        <taxon>Forsythieae</taxon>
        <taxon>Forsythia</taxon>
    </lineage>
</organism>
<evidence type="ECO:0000256" key="1">
    <source>
        <dbReference type="SAM" id="MobiDB-lite"/>
    </source>
</evidence>
<proteinExistence type="predicted"/>
<evidence type="ECO:0000313" key="4">
    <source>
        <dbReference type="Proteomes" id="UP001604277"/>
    </source>
</evidence>
<dbReference type="AlphaFoldDB" id="A0ABD1UDI1"/>